<reference evidence="1 2" key="1">
    <citation type="submission" date="2008-07" db="EMBL/GenBank/DDBJ databases">
        <authorList>
            <person name="Tandeau de Marsac N."/>
            <person name="Ferriera S."/>
            <person name="Johnson J."/>
            <person name="Kravitz S."/>
            <person name="Beeson K."/>
            <person name="Sutton G."/>
            <person name="Rogers Y.-H."/>
            <person name="Friedman R."/>
            <person name="Frazier M."/>
            <person name="Venter J.C."/>
        </authorList>
    </citation>
    <scope>NUCLEOTIDE SEQUENCE [LARGE SCALE GENOMIC DNA]</scope>
    <source>
        <strain evidence="1 2">PCC 7420</strain>
    </source>
</reference>
<dbReference type="EMBL" id="DS989882">
    <property type="protein sequence ID" value="EDX70755.1"/>
    <property type="molecule type" value="Genomic_DNA"/>
</dbReference>
<organism evidence="1 2">
    <name type="scientific">Coleofasciculus chthonoplastes PCC 7420</name>
    <dbReference type="NCBI Taxonomy" id="118168"/>
    <lineage>
        <taxon>Bacteria</taxon>
        <taxon>Bacillati</taxon>
        <taxon>Cyanobacteriota</taxon>
        <taxon>Cyanophyceae</taxon>
        <taxon>Coleofasciculales</taxon>
        <taxon>Coleofasciculaceae</taxon>
        <taxon>Coleofasciculus</taxon>
    </lineage>
</organism>
<proteinExistence type="predicted"/>
<dbReference type="Proteomes" id="UP000003835">
    <property type="component" value="Unassembled WGS sequence"/>
</dbReference>
<dbReference type="HOGENOM" id="CLU_3166793_0_0_3"/>
<accession>B4W4Z2</accession>
<protein>
    <submittedName>
        <fullName evidence="1">Uncharacterized protein</fullName>
    </submittedName>
</protein>
<evidence type="ECO:0000313" key="1">
    <source>
        <dbReference type="EMBL" id="EDX70755.1"/>
    </source>
</evidence>
<evidence type="ECO:0000313" key="2">
    <source>
        <dbReference type="Proteomes" id="UP000003835"/>
    </source>
</evidence>
<dbReference type="AlphaFoldDB" id="B4W4Z2"/>
<name>B4W4Z2_9CYAN</name>
<gene>
    <name evidence="1" type="ORF">MC7420_5958</name>
</gene>
<keyword evidence="2" id="KW-1185">Reference proteome</keyword>
<dbReference type="STRING" id="118168.MC7420_5958"/>
<sequence>MFENTGGAFTSSVSIMLFWFSIRSLPQAIALSRHQGIRCQSLYGKAD</sequence>